<dbReference type="EMBL" id="CM056743">
    <property type="protein sequence ID" value="KAJ8671519.1"/>
    <property type="molecule type" value="Genomic_DNA"/>
</dbReference>
<reference evidence="1" key="1">
    <citation type="submission" date="2023-04" db="EMBL/GenBank/DDBJ databases">
        <title>A chromosome-level genome assembly of the parasitoid wasp Eretmocerus hayati.</title>
        <authorList>
            <person name="Zhong Y."/>
            <person name="Liu S."/>
            <person name="Liu Y."/>
        </authorList>
    </citation>
    <scope>NUCLEOTIDE SEQUENCE</scope>
    <source>
        <strain evidence="1">ZJU_SS_LIU_2023</strain>
    </source>
</reference>
<evidence type="ECO:0000313" key="1">
    <source>
        <dbReference type="EMBL" id="KAJ8671519.1"/>
    </source>
</evidence>
<sequence>MGLISALQRIQGINGKSSVPTAVFDTIPSRDTDTLKKLNVRQSPGVWSWSSLLESDLTLLAFCFDLVFIFAETANEYHNEVSISSSRGYGGLVPSVHPPKPLSYNRYLEEKRPGRELKKYVILLDSLINNSQYMTEIMKRLCKLDTRPISLSPICSGLKFWKFYARQSPEASLWGTSPLFDPLSWLYFLDSVSFIVDPAD</sequence>
<gene>
    <name evidence="1" type="ORF">QAD02_002778</name>
</gene>
<accession>A0ACC2NK85</accession>
<organism evidence="1 2">
    <name type="scientific">Eretmocerus hayati</name>
    <dbReference type="NCBI Taxonomy" id="131215"/>
    <lineage>
        <taxon>Eukaryota</taxon>
        <taxon>Metazoa</taxon>
        <taxon>Ecdysozoa</taxon>
        <taxon>Arthropoda</taxon>
        <taxon>Hexapoda</taxon>
        <taxon>Insecta</taxon>
        <taxon>Pterygota</taxon>
        <taxon>Neoptera</taxon>
        <taxon>Endopterygota</taxon>
        <taxon>Hymenoptera</taxon>
        <taxon>Apocrita</taxon>
        <taxon>Proctotrupomorpha</taxon>
        <taxon>Chalcidoidea</taxon>
        <taxon>Aphelinidae</taxon>
        <taxon>Aphelininae</taxon>
        <taxon>Eretmocerus</taxon>
    </lineage>
</organism>
<proteinExistence type="predicted"/>
<name>A0ACC2NK85_9HYME</name>
<keyword evidence="2" id="KW-1185">Reference proteome</keyword>
<evidence type="ECO:0000313" key="2">
    <source>
        <dbReference type="Proteomes" id="UP001239111"/>
    </source>
</evidence>
<protein>
    <submittedName>
        <fullName evidence="1">Uncharacterized protein</fullName>
    </submittedName>
</protein>
<comment type="caution">
    <text evidence="1">The sequence shown here is derived from an EMBL/GenBank/DDBJ whole genome shotgun (WGS) entry which is preliminary data.</text>
</comment>
<dbReference type="Proteomes" id="UP001239111">
    <property type="component" value="Chromosome 3"/>
</dbReference>